<dbReference type="RefSeq" id="WP_344383006.1">
    <property type="nucleotide sequence ID" value="NZ_BAAATA010000009.1"/>
</dbReference>
<evidence type="ECO:0000256" key="1">
    <source>
        <dbReference type="SAM" id="MobiDB-lite"/>
    </source>
</evidence>
<dbReference type="SMART" id="SM00530">
    <property type="entry name" value="HTH_XRE"/>
    <property type="match status" value="1"/>
</dbReference>
<organism evidence="3 4">
    <name type="scientific">Streptomyces thermolineatus</name>
    <dbReference type="NCBI Taxonomy" id="44033"/>
    <lineage>
        <taxon>Bacteria</taxon>
        <taxon>Bacillati</taxon>
        <taxon>Actinomycetota</taxon>
        <taxon>Actinomycetes</taxon>
        <taxon>Kitasatosporales</taxon>
        <taxon>Streptomycetaceae</taxon>
        <taxon>Streptomyces</taxon>
    </lineage>
</organism>
<evidence type="ECO:0000313" key="4">
    <source>
        <dbReference type="Proteomes" id="UP001501358"/>
    </source>
</evidence>
<accession>A0ABN3LJ91</accession>
<dbReference type="PROSITE" id="PS50943">
    <property type="entry name" value="HTH_CROC1"/>
    <property type="match status" value="1"/>
</dbReference>
<dbReference type="Pfam" id="PF01381">
    <property type="entry name" value="HTH_3"/>
    <property type="match status" value="1"/>
</dbReference>
<feature type="compositionally biased region" description="Low complexity" evidence="1">
    <location>
        <begin position="78"/>
        <end position="93"/>
    </location>
</feature>
<keyword evidence="4" id="KW-1185">Reference proteome</keyword>
<feature type="compositionally biased region" description="Polar residues" evidence="1">
    <location>
        <begin position="66"/>
        <end position="77"/>
    </location>
</feature>
<feature type="region of interest" description="Disordered" evidence="1">
    <location>
        <begin position="41"/>
        <end position="60"/>
    </location>
</feature>
<name>A0ABN3LJ91_9ACTN</name>
<proteinExistence type="predicted"/>
<reference evidence="3 4" key="1">
    <citation type="journal article" date="2019" name="Int. J. Syst. Evol. Microbiol.">
        <title>The Global Catalogue of Microorganisms (GCM) 10K type strain sequencing project: providing services to taxonomists for standard genome sequencing and annotation.</title>
        <authorList>
            <consortium name="The Broad Institute Genomics Platform"/>
            <consortium name="The Broad Institute Genome Sequencing Center for Infectious Disease"/>
            <person name="Wu L."/>
            <person name="Ma J."/>
        </authorList>
    </citation>
    <scope>NUCLEOTIDE SEQUENCE [LARGE SCALE GENOMIC DNA]</scope>
    <source>
        <strain evidence="3 4">JCM 6307</strain>
    </source>
</reference>
<evidence type="ECO:0000313" key="3">
    <source>
        <dbReference type="EMBL" id="GAA2485154.1"/>
    </source>
</evidence>
<comment type="caution">
    <text evidence="3">The sequence shown here is derived from an EMBL/GenBank/DDBJ whole genome shotgun (WGS) entry which is preliminary data.</text>
</comment>
<dbReference type="Proteomes" id="UP001501358">
    <property type="component" value="Unassembled WGS sequence"/>
</dbReference>
<feature type="domain" description="HTH cro/C1-type" evidence="2">
    <location>
        <begin position="12"/>
        <end position="46"/>
    </location>
</feature>
<dbReference type="InterPro" id="IPR010982">
    <property type="entry name" value="Lambda_DNA-bd_dom_sf"/>
</dbReference>
<dbReference type="CDD" id="cd00093">
    <property type="entry name" value="HTH_XRE"/>
    <property type="match status" value="1"/>
</dbReference>
<sequence length="172" mass="18607">MSQDWARLGSAVRARRDELHMTQVDLAKKAGVSEGTVQNIESGRAYSRRPPSLPRIESSLGWAPGSVSSILSGGSPTPSEQPAAEAPKKPSASYAEGMPLRVMQELSDGQVLDTEVLDLTVPGSDTRMIVVLKRDKAKDVDPDQLRAELEEWSRLQRKLRGLASGPDKSDAS</sequence>
<gene>
    <name evidence="3" type="ORF">GCM10010406_21760</name>
</gene>
<feature type="region of interest" description="Disordered" evidence="1">
    <location>
        <begin position="66"/>
        <end position="94"/>
    </location>
</feature>
<dbReference type="EMBL" id="BAAATA010000009">
    <property type="protein sequence ID" value="GAA2485154.1"/>
    <property type="molecule type" value="Genomic_DNA"/>
</dbReference>
<dbReference type="InterPro" id="IPR001387">
    <property type="entry name" value="Cro/C1-type_HTH"/>
</dbReference>
<evidence type="ECO:0000259" key="2">
    <source>
        <dbReference type="PROSITE" id="PS50943"/>
    </source>
</evidence>
<dbReference type="SUPFAM" id="SSF47413">
    <property type="entry name" value="lambda repressor-like DNA-binding domains"/>
    <property type="match status" value="1"/>
</dbReference>
<protein>
    <recommendedName>
        <fullName evidence="2">HTH cro/C1-type domain-containing protein</fullName>
    </recommendedName>
</protein>
<dbReference type="Gene3D" id="1.10.260.40">
    <property type="entry name" value="lambda repressor-like DNA-binding domains"/>
    <property type="match status" value="1"/>
</dbReference>